<dbReference type="eggNOG" id="COG3344">
    <property type="taxonomic scope" value="Bacteria"/>
</dbReference>
<accession>F8B4U7</accession>
<reference evidence="2 3" key="1">
    <citation type="submission" date="2011-05" db="EMBL/GenBank/DDBJ databases">
        <title>Complete sequence of chromosome of Frankia symbiont of Datisca glomerata.</title>
        <authorList>
            <consortium name="US DOE Joint Genome Institute"/>
            <person name="Lucas S."/>
            <person name="Han J."/>
            <person name="Lapidus A."/>
            <person name="Cheng J.-F."/>
            <person name="Goodwin L."/>
            <person name="Pitluck S."/>
            <person name="Peters L."/>
            <person name="Mikhailova N."/>
            <person name="Chertkov O."/>
            <person name="Teshima H."/>
            <person name="Han C."/>
            <person name="Tapia R."/>
            <person name="Land M."/>
            <person name="Hauser L."/>
            <person name="Kyrpides N."/>
            <person name="Ivanova N."/>
            <person name="Pagani I."/>
            <person name="Berry A."/>
            <person name="Pawlowski K."/>
            <person name="Persson T."/>
            <person name="Vanden Heuvel B."/>
            <person name="Benson D."/>
            <person name="Woyke T."/>
        </authorList>
    </citation>
    <scope>NUCLEOTIDE SEQUENCE [LARGE SCALE GENOMIC DNA]</scope>
    <source>
        <strain evidence="3">4085684</strain>
    </source>
</reference>
<dbReference type="PANTHER" id="PTHR34047:SF8">
    <property type="entry name" value="PROTEIN YKFC"/>
    <property type="match status" value="1"/>
</dbReference>
<dbReference type="InterPro" id="IPR043502">
    <property type="entry name" value="DNA/RNA_pol_sf"/>
</dbReference>
<dbReference type="GO" id="GO:0003964">
    <property type="term" value="F:RNA-directed DNA polymerase activity"/>
    <property type="evidence" value="ECO:0007669"/>
    <property type="project" value="UniProtKB-KW"/>
</dbReference>
<dbReference type="InterPro" id="IPR051083">
    <property type="entry name" value="GrpII_Intron_Splice-Mob/Def"/>
</dbReference>
<feature type="domain" description="Reverse transcriptase" evidence="1">
    <location>
        <begin position="68"/>
        <end position="245"/>
    </location>
</feature>
<dbReference type="Pfam" id="PF00078">
    <property type="entry name" value="RVT_1"/>
    <property type="match status" value="1"/>
</dbReference>
<keyword evidence="2" id="KW-0695">RNA-directed DNA polymerase</keyword>
<dbReference type="PANTHER" id="PTHR34047">
    <property type="entry name" value="NUCLEAR INTRON MATURASE 1, MITOCHONDRIAL-RELATED"/>
    <property type="match status" value="1"/>
</dbReference>
<dbReference type="HOGENOM" id="CLU_013584_7_0_11"/>
<evidence type="ECO:0000259" key="1">
    <source>
        <dbReference type="PROSITE" id="PS50878"/>
    </source>
</evidence>
<protein>
    <submittedName>
        <fullName evidence="2">RNA-directed DNA polymerase (Reverse transcriptase)</fullName>
    </submittedName>
</protein>
<keyword evidence="2" id="KW-0808">Transferase</keyword>
<proteinExistence type="predicted"/>
<gene>
    <name evidence="2" type="ordered locus">FsymDg_2724</name>
</gene>
<dbReference type="EMBL" id="CP002801">
    <property type="protein sequence ID" value="AEH10070.1"/>
    <property type="molecule type" value="Genomic_DNA"/>
</dbReference>
<dbReference type="KEGG" id="fsy:FsymDg_2724"/>
<dbReference type="InterPro" id="IPR000477">
    <property type="entry name" value="RT_dom"/>
</dbReference>
<sequence>MRDAATVLEIIRERGRRGLPLERVYRCLFNPDLFLLAYGKLYRNKGALTAGATSETVDGMNLGKIEAIIETLRQERYRWAPVRRTYIEKKNSVKKRPLGLPTWSDKLLQEVLRLILEAYYEPQFSDRSHGFRPGRGCHTALQEIYHQWHGTVWFIEGDVTDCFGSLDHSIMRSILAEKIHDGRFLRLIDGLLQAGYLEDWRYHATLSGCPQGGVVSPVLSNIYLDRLDRFIEQTLLPAHNPMPLN</sequence>
<dbReference type="PROSITE" id="PS50878">
    <property type="entry name" value="RT_POL"/>
    <property type="match status" value="1"/>
</dbReference>
<dbReference type="CDD" id="cd01651">
    <property type="entry name" value="RT_G2_intron"/>
    <property type="match status" value="1"/>
</dbReference>
<dbReference type="Proteomes" id="UP000001549">
    <property type="component" value="Chromosome"/>
</dbReference>
<name>F8B4U7_9ACTN</name>
<evidence type="ECO:0000313" key="2">
    <source>
        <dbReference type="EMBL" id="AEH10070.1"/>
    </source>
</evidence>
<organism evidence="2 3">
    <name type="scientific">Candidatus Protofrankia datiscae</name>
    <dbReference type="NCBI Taxonomy" id="2716812"/>
    <lineage>
        <taxon>Bacteria</taxon>
        <taxon>Bacillati</taxon>
        <taxon>Actinomycetota</taxon>
        <taxon>Actinomycetes</taxon>
        <taxon>Frankiales</taxon>
        <taxon>Frankiaceae</taxon>
        <taxon>Protofrankia</taxon>
    </lineage>
</organism>
<keyword evidence="3" id="KW-1185">Reference proteome</keyword>
<dbReference type="AlphaFoldDB" id="F8B4U7"/>
<dbReference type="SUPFAM" id="SSF56672">
    <property type="entry name" value="DNA/RNA polymerases"/>
    <property type="match status" value="1"/>
</dbReference>
<evidence type="ECO:0000313" key="3">
    <source>
        <dbReference type="Proteomes" id="UP000001549"/>
    </source>
</evidence>
<keyword evidence="2" id="KW-0548">Nucleotidyltransferase</keyword>